<dbReference type="InterPro" id="IPR050216">
    <property type="entry name" value="LRR_domain-containing"/>
</dbReference>
<feature type="region of interest" description="Disordered" evidence="4">
    <location>
        <begin position="39"/>
        <end position="63"/>
    </location>
</feature>
<dbReference type="GO" id="GO:0005737">
    <property type="term" value="C:cytoplasm"/>
    <property type="evidence" value="ECO:0007669"/>
    <property type="project" value="TreeGrafter"/>
</dbReference>
<dbReference type="SUPFAM" id="SSF52058">
    <property type="entry name" value="L domain-like"/>
    <property type="match status" value="1"/>
</dbReference>
<evidence type="ECO:0000256" key="2">
    <source>
        <dbReference type="ARBA" id="ARBA00022737"/>
    </source>
</evidence>
<name>A0A4R3NND8_9HYPH</name>
<organism evidence="6 7">
    <name type="scientific">Martelella mediterranea</name>
    <dbReference type="NCBI Taxonomy" id="293089"/>
    <lineage>
        <taxon>Bacteria</taxon>
        <taxon>Pseudomonadati</taxon>
        <taxon>Pseudomonadota</taxon>
        <taxon>Alphaproteobacteria</taxon>
        <taxon>Hyphomicrobiales</taxon>
        <taxon>Aurantimonadaceae</taxon>
        <taxon>Martelella</taxon>
    </lineage>
</organism>
<dbReference type="InterPro" id="IPR001611">
    <property type="entry name" value="Leu-rich_rpt"/>
</dbReference>
<dbReference type="Gene3D" id="3.80.10.10">
    <property type="entry name" value="Ribonuclease Inhibitor"/>
    <property type="match status" value="1"/>
</dbReference>
<keyword evidence="3" id="KW-0964">Secreted</keyword>
<comment type="caution">
    <text evidence="6">The sequence shown here is derived from an EMBL/GenBank/DDBJ whole genome shotgun (WGS) entry which is preliminary data.</text>
</comment>
<evidence type="ECO:0000313" key="7">
    <source>
        <dbReference type="Proteomes" id="UP000295097"/>
    </source>
</evidence>
<feature type="compositionally biased region" description="Basic and acidic residues" evidence="4">
    <location>
        <begin position="39"/>
        <end position="55"/>
    </location>
</feature>
<dbReference type="GO" id="GO:0005576">
    <property type="term" value="C:extracellular region"/>
    <property type="evidence" value="ECO:0007669"/>
    <property type="project" value="UniProtKB-UniRule"/>
</dbReference>
<evidence type="ECO:0000313" key="6">
    <source>
        <dbReference type="EMBL" id="TCT36182.1"/>
    </source>
</evidence>
<feature type="active site" description="Glycyl thioester intermediate" evidence="3">
    <location>
        <position position="504"/>
    </location>
</feature>
<keyword evidence="3" id="KW-1035">Host cytoplasm</keyword>
<dbReference type="InterPro" id="IPR032675">
    <property type="entry name" value="LRR_dom_sf"/>
</dbReference>
<dbReference type="InterPro" id="IPR029487">
    <property type="entry name" value="NEL_dom"/>
</dbReference>
<dbReference type="PANTHER" id="PTHR48051:SF46">
    <property type="entry name" value="LEUCINE RICH REPEAT-CONTAINING DOMAIN PROTEIN"/>
    <property type="match status" value="1"/>
</dbReference>
<dbReference type="InterPro" id="IPR003591">
    <property type="entry name" value="Leu-rich_rpt_typical-subtyp"/>
</dbReference>
<protein>
    <submittedName>
        <fullName evidence="6">Leucine rich repeat (LRR) protein</fullName>
    </submittedName>
</protein>
<dbReference type="Pfam" id="PF14496">
    <property type="entry name" value="NEL"/>
    <property type="match status" value="1"/>
</dbReference>
<keyword evidence="2" id="KW-0677">Repeat</keyword>
<proteinExistence type="inferred from homology"/>
<keyword evidence="1" id="KW-0433">Leucine-rich repeat</keyword>
<dbReference type="AlphaFoldDB" id="A0A4R3NND8"/>
<dbReference type="PROSITE" id="PS52053">
    <property type="entry name" value="NEL"/>
    <property type="match status" value="1"/>
</dbReference>
<dbReference type="GO" id="GO:0016567">
    <property type="term" value="P:protein ubiquitination"/>
    <property type="evidence" value="ECO:0007669"/>
    <property type="project" value="InterPro"/>
</dbReference>
<gene>
    <name evidence="6" type="ORF">EDC90_102338</name>
</gene>
<reference evidence="6 7" key="1">
    <citation type="submission" date="2019-03" db="EMBL/GenBank/DDBJ databases">
        <title>Freshwater and sediment microbial communities from various areas in North America, analyzing microbe dynamics in response to fracking.</title>
        <authorList>
            <person name="Lamendella R."/>
        </authorList>
    </citation>
    <scope>NUCLEOTIDE SEQUENCE [LARGE SCALE GENOMIC DNA]</scope>
    <source>
        <strain evidence="6 7">175.2</strain>
    </source>
</reference>
<keyword evidence="3" id="KW-0832">Ubl conjugation</keyword>
<dbReference type="Pfam" id="PF13855">
    <property type="entry name" value="LRR_8"/>
    <property type="match status" value="1"/>
</dbReference>
<feature type="domain" description="NEL" evidence="5">
    <location>
        <begin position="415"/>
        <end position="706"/>
    </location>
</feature>
<comment type="similarity">
    <text evidence="3">Belongs to the LRR-containing bacterial E3 ligase family.</text>
</comment>
<dbReference type="GO" id="GO:0004842">
    <property type="term" value="F:ubiquitin-protein transferase activity"/>
    <property type="evidence" value="ECO:0007669"/>
    <property type="project" value="UniProtKB-UniRule"/>
</dbReference>
<dbReference type="SMART" id="SM00369">
    <property type="entry name" value="LRR_TYP"/>
    <property type="match status" value="4"/>
</dbReference>
<dbReference type="PANTHER" id="PTHR48051">
    <property type="match status" value="1"/>
</dbReference>
<keyword evidence="3" id="KW-0833">Ubl conjugation pathway</keyword>
<dbReference type="EMBL" id="SMAR01000023">
    <property type="protein sequence ID" value="TCT36182.1"/>
    <property type="molecule type" value="Genomic_DNA"/>
</dbReference>
<keyword evidence="3" id="KW-0808">Transferase</keyword>
<dbReference type="OrthoDB" id="8856529at2"/>
<keyword evidence="7" id="KW-1185">Reference proteome</keyword>
<evidence type="ECO:0000256" key="3">
    <source>
        <dbReference type="PROSITE-ProRule" id="PRU01398"/>
    </source>
</evidence>
<dbReference type="SMART" id="SM00364">
    <property type="entry name" value="LRR_BAC"/>
    <property type="match status" value="4"/>
</dbReference>
<dbReference type="Proteomes" id="UP000295097">
    <property type="component" value="Unassembled WGS sequence"/>
</dbReference>
<feature type="region of interest" description="Disordered" evidence="4">
    <location>
        <begin position="1"/>
        <end position="23"/>
    </location>
</feature>
<evidence type="ECO:0000256" key="4">
    <source>
        <dbReference type="SAM" id="MobiDB-lite"/>
    </source>
</evidence>
<comment type="PTM">
    <text evidence="3">Ubiquitinated in the presence of host E1 ubiquitin-activating enzyme, E2 ubiquitin-conjugating enzyme and ubiquitin.</text>
</comment>
<evidence type="ECO:0000259" key="5">
    <source>
        <dbReference type="PROSITE" id="PS52053"/>
    </source>
</evidence>
<evidence type="ECO:0000256" key="1">
    <source>
        <dbReference type="ARBA" id="ARBA00022614"/>
    </source>
</evidence>
<sequence length="706" mass="78517">MTGPTSLSQNDCNAQQYPADTTQPRVAVRDLIVAWETGSNRRRETGADRSVRQGGDRQAAAPPLSSILVPASAPLVNARQSAAVSAERSQSSAFHPSAVSSADHASQRLVDDLFAWAQQGEQYAQVADRLLADHLRPSCDPGIRSLDVSGLDNLPHCINSFGSIRSITTDRLRLPDNIDRMQQLEELNIVCSSNAAEQRSDRFPSLVSLLPGLRTLKIQNSALEALPSEITRLPNLESLTLNGNRNLQSLPETIGSMQSLLALNLNNNNIQALPETIGRLSHLSWLEADGNRLQSLPQSITALQRLHYISLNANRLTALPDGLSAMRRLTDFYAEGNQLDERTSRSAVSGIRNVRIDYVEREPSPPPRVIHHRSPATDWGLNRRSASAPRWSSGLSQAVTGQGEVRRNGRIPTASAVRHIRPWLDALDQPLSSEASRKLEEMTLTSAFKMLLFRLGHIPHDRTNTHRPILARRVVSLLEKMANDAELKKRLENYCAELNPANACTDYVITNFDSLQRAAKHHMLAKDHSHQGMSDFAQYLVRCHRLAKVDKLAHEAIASLRRGYMGAGVTSTMLRSFFRSGSLCRAGLICNSILTVLIPVGRSSPALARKRFVKLATRFSKKPARLSSNSLYLLLILSGGGLLTKWMMKWERAQKRVVRRQAPRLWINMIILKILASRLELRRSITGFTRMRRGNSFSKTHKAQVI</sequence>
<accession>A0A4R3NND8</accession>